<keyword evidence="2" id="KW-1185">Reference proteome</keyword>
<dbReference type="Gene3D" id="1.20.1440.60">
    <property type="entry name" value="23S rRNA-intervening sequence"/>
    <property type="match status" value="1"/>
</dbReference>
<dbReference type="Pfam" id="PF05635">
    <property type="entry name" value="23S_rRNA_IVP"/>
    <property type="match status" value="1"/>
</dbReference>
<name>A0ABP3XQN0_9FLAO</name>
<dbReference type="CDD" id="cd16377">
    <property type="entry name" value="23S_rRNA_IVP_like"/>
    <property type="match status" value="1"/>
</dbReference>
<dbReference type="NCBIfam" id="TIGR02436">
    <property type="entry name" value="four helix bundle protein"/>
    <property type="match status" value="1"/>
</dbReference>
<accession>A0ABP3XQN0</accession>
<comment type="caution">
    <text evidence="1">The sequence shown here is derived from an EMBL/GenBank/DDBJ whole genome shotgun (WGS) entry which is preliminary data.</text>
</comment>
<dbReference type="SUPFAM" id="SSF158446">
    <property type="entry name" value="IVS-encoded protein-like"/>
    <property type="match status" value="1"/>
</dbReference>
<dbReference type="InterPro" id="IPR012657">
    <property type="entry name" value="23S_rRNA-intervening_sequence"/>
</dbReference>
<protein>
    <recommendedName>
        <fullName evidence="3">Four helix bundle protein</fullName>
    </recommendedName>
</protein>
<dbReference type="Proteomes" id="UP001500507">
    <property type="component" value="Unassembled WGS sequence"/>
</dbReference>
<evidence type="ECO:0000313" key="1">
    <source>
        <dbReference type="EMBL" id="GAA0871546.1"/>
    </source>
</evidence>
<dbReference type="PANTHER" id="PTHR38471:SF2">
    <property type="entry name" value="FOUR HELIX BUNDLE PROTEIN"/>
    <property type="match status" value="1"/>
</dbReference>
<evidence type="ECO:0008006" key="3">
    <source>
        <dbReference type="Google" id="ProtNLM"/>
    </source>
</evidence>
<dbReference type="PANTHER" id="PTHR38471">
    <property type="entry name" value="FOUR HELIX BUNDLE PROTEIN"/>
    <property type="match status" value="1"/>
</dbReference>
<proteinExistence type="predicted"/>
<sequence length="99" mass="11177">MESTHFSFEDLNVYQKSLAFIDVVYSLVKDFPSVERFELSSQFLRASSSIALNIAEGAGDTNQQFNRFLNISQGSIRECIVCITIAKRQKYIRGSITVS</sequence>
<gene>
    <name evidence="1" type="ORF">GCM10009117_06920</name>
</gene>
<evidence type="ECO:0000313" key="2">
    <source>
        <dbReference type="Proteomes" id="UP001500507"/>
    </source>
</evidence>
<dbReference type="InterPro" id="IPR036583">
    <property type="entry name" value="23S_rRNA_IVS_sf"/>
</dbReference>
<organism evidence="1 2">
    <name type="scientific">Gangjinia marincola</name>
    <dbReference type="NCBI Taxonomy" id="578463"/>
    <lineage>
        <taxon>Bacteria</taxon>
        <taxon>Pseudomonadati</taxon>
        <taxon>Bacteroidota</taxon>
        <taxon>Flavobacteriia</taxon>
        <taxon>Flavobacteriales</taxon>
        <taxon>Flavobacteriaceae</taxon>
        <taxon>Gangjinia</taxon>
    </lineage>
</organism>
<dbReference type="RefSeq" id="WP_343763887.1">
    <property type="nucleotide sequence ID" value="NZ_BAAAFG010000002.1"/>
</dbReference>
<reference evidence="2" key="1">
    <citation type="journal article" date="2019" name="Int. J. Syst. Evol. Microbiol.">
        <title>The Global Catalogue of Microorganisms (GCM) 10K type strain sequencing project: providing services to taxonomists for standard genome sequencing and annotation.</title>
        <authorList>
            <consortium name="The Broad Institute Genomics Platform"/>
            <consortium name="The Broad Institute Genome Sequencing Center for Infectious Disease"/>
            <person name="Wu L."/>
            <person name="Ma J."/>
        </authorList>
    </citation>
    <scope>NUCLEOTIDE SEQUENCE [LARGE SCALE GENOMIC DNA]</scope>
    <source>
        <strain evidence="2">JCM 16082</strain>
    </source>
</reference>
<dbReference type="EMBL" id="BAAAFG010000002">
    <property type="protein sequence ID" value="GAA0871546.1"/>
    <property type="molecule type" value="Genomic_DNA"/>
</dbReference>